<evidence type="ECO:0000313" key="1">
    <source>
        <dbReference type="EMBL" id="GAA2015729.1"/>
    </source>
</evidence>
<dbReference type="Proteomes" id="UP001500751">
    <property type="component" value="Unassembled WGS sequence"/>
</dbReference>
<name>A0ABN2TNP8_9ACTN</name>
<keyword evidence="2" id="KW-1185">Reference proteome</keyword>
<evidence type="ECO:0000313" key="2">
    <source>
        <dbReference type="Proteomes" id="UP001500751"/>
    </source>
</evidence>
<dbReference type="EMBL" id="BAAAQN010000004">
    <property type="protein sequence ID" value="GAA2015729.1"/>
    <property type="molecule type" value="Genomic_DNA"/>
</dbReference>
<accession>A0ABN2TNP8</accession>
<dbReference type="RefSeq" id="WP_344664186.1">
    <property type="nucleotide sequence ID" value="NZ_BAAAQN010000004.1"/>
</dbReference>
<protein>
    <submittedName>
        <fullName evidence="1">MFS transporter</fullName>
    </submittedName>
</protein>
<comment type="caution">
    <text evidence="1">The sequence shown here is derived from an EMBL/GenBank/DDBJ whole genome shotgun (WGS) entry which is preliminary data.</text>
</comment>
<organism evidence="1 2">
    <name type="scientific">Catenulispora yoronensis</name>
    <dbReference type="NCBI Taxonomy" id="450799"/>
    <lineage>
        <taxon>Bacteria</taxon>
        <taxon>Bacillati</taxon>
        <taxon>Actinomycetota</taxon>
        <taxon>Actinomycetes</taxon>
        <taxon>Catenulisporales</taxon>
        <taxon>Catenulisporaceae</taxon>
        <taxon>Catenulispora</taxon>
    </lineage>
</organism>
<reference evidence="1 2" key="1">
    <citation type="journal article" date="2019" name="Int. J. Syst. Evol. Microbiol.">
        <title>The Global Catalogue of Microorganisms (GCM) 10K type strain sequencing project: providing services to taxonomists for standard genome sequencing and annotation.</title>
        <authorList>
            <consortium name="The Broad Institute Genomics Platform"/>
            <consortium name="The Broad Institute Genome Sequencing Center for Infectious Disease"/>
            <person name="Wu L."/>
            <person name="Ma J."/>
        </authorList>
    </citation>
    <scope>NUCLEOTIDE SEQUENCE [LARGE SCALE GENOMIC DNA]</scope>
    <source>
        <strain evidence="1 2">JCM 16014</strain>
    </source>
</reference>
<proteinExistence type="predicted"/>
<gene>
    <name evidence="1" type="ORF">GCM10009839_08850</name>
</gene>
<sequence>MPENPELRRLIAASGWTYQNVAAAVNAAGREAGIALSYDRTAVAHWVEGTRPRAAVRGVLAEVFSRALERVVAVEELGFGGGSAQPQAGTPGAAAGEQGVVEVSYPASGHYNHPAALPPDEMPRTPEDLETVATLTASGALADAAIGPFRAAALAVPEPQLWPAAFQAVADGAVAARIGRPEVEAATAILSFFSDADAAFGGGRALTALSGYLSTVVSGWLRRPSRAADHQALLSVAGSLCYLAGFACLDQRSQAAAQRYYLLSLRLMHEAGDTVGYGIALRAMSVQARLLGHHAESVTLAEAATAAVGTRAPALTRAFLIGQTAVARAAADDPAGAARDLHTAAELLAQATLEPVAIGRYDSAALAHAEASVAAAGGRRKAAIERLSASLRDRHDTGRRSRAVLSAQLAEIQLADGQIDAALSSWRRFCDDVPALESGRVDAALASMRSRLLPLRRHPGAAELLTRAAGL</sequence>